<feature type="region of interest" description="Disordered" evidence="1">
    <location>
        <begin position="1"/>
        <end position="42"/>
    </location>
</feature>
<feature type="non-terminal residue" evidence="2">
    <location>
        <position position="71"/>
    </location>
</feature>
<accession>A0AA38LB17</accession>
<proteinExistence type="predicted"/>
<evidence type="ECO:0000313" key="3">
    <source>
        <dbReference type="Proteomes" id="UP000824469"/>
    </source>
</evidence>
<evidence type="ECO:0000256" key="1">
    <source>
        <dbReference type="SAM" id="MobiDB-lite"/>
    </source>
</evidence>
<reference evidence="2 3" key="1">
    <citation type="journal article" date="2021" name="Nat. Plants">
        <title>The Taxus genome provides insights into paclitaxel biosynthesis.</title>
        <authorList>
            <person name="Xiong X."/>
            <person name="Gou J."/>
            <person name="Liao Q."/>
            <person name="Li Y."/>
            <person name="Zhou Q."/>
            <person name="Bi G."/>
            <person name="Li C."/>
            <person name="Du R."/>
            <person name="Wang X."/>
            <person name="Sun T."/>
            <person name="Guo L."/>
            <person name="Liang H."/>
            <person name="Lu P."/>
            <person name="Wu Y."/>
            <person name="Zhang Z."/>
            <person name="Ro D.K."/>
            <person name="Shang Y."/>
            <person name="Huang S."/>
            <person name="Yan J."/>
        </authorList>
    </citation>
    <scope>NUCLEOTIDE SEQUENCE [LARGE SCALE GENOMIC DNA]</scope>
    <source>
        <strain evidence="2">Ta-2019</strain>
    </source>
</reference>
<keyword evidence="3" id="KW-1185">Reference proteome</keyword>
<dbReference type="Proteomes" id="UP000824469">
    <property type="component" value="Unassembled WGS sequence"/>
</dbReference>
<name>A0AA38LB17_TAXCH</name>
<comment type="caution">
    <text evidence="2">The sequence shown here is derived from an EMBL/GenBank/DDBJ whole genome shotgun (WGS) entry which is preliminary data.</text>
</comment>
<feature type="compositionally biased region" description="Acidic residues" evidence="1">
    <location>
        <begin position="7"/>
        <end position="20"/>
    </location>
</feature>
<dbReference type="EMBL" id="JAHRHJ020000005">
    <property type="protein sequence ID" value="KAH9315125.1"/>
    <property type="molecule type" value="Genomic_DNA"/>
</dbReference>
<feature type="non-terminal residue" evidence="2">
    <location>
        <position position="1"/>
    </location>
</feature>
<sequence>NIIVLSENDDDEMKEPEETPEVTTEVEKEGPRTEPPSLTNSSAKEILEVPFISPLETTVVHTLSVMSSLAL</sequence>
<organism evidence="2 3">
    <name type="scientific">Taxus chinensis</name>
    <name type="common">Chinese yew</name>
    <name type="synonym">Taxus wallichiana var. chinensis</name>
    <dbReference type="NCBI Taxonomy" id="29808"/>
    <lineage>
        <taxon>Eukaryota</taxon>
        <taxon>Viridiplantae</taxon>
        <taxon>Streptophyta</taxon>
        <taxon>Embryophyta</taxon>
        <taxon>Tracheophyta</taxon>
        <taxon>Spermatophyta</taxon>
        <taxon>Pinopsida</taxon>
        <taxon>Pinidae</taxon>
        <taxon>Conifers II</taxon>
        <taxon>Cupressales</taxon>
        <taxon>Taxaceae</taxon>
        <taxon>Taxus</taxon>
    </lineage>
</organism>
<protein>
    <submittedName>
        <fullName evidence="2">Uncharacterized protein</fullName>
    </submittedName>
</protein>
<evidence type="ECO:0000313" key="2">
    <source>
        <dbReference type="EMBL" id="KAH9315125.1"/>
    </source>
</evidence>
<gene>
    <name evidence="2" type="ORF">KI387_023752</name>
</gene>
<dbReference type="AlphaFoldDB" id="A0AA38LB17"/>